<dbReference type="Proteomes" id="UP001152797">
    <property type="component" value="Unassembled WGS sequence"/>
</dbReference>
<gene>
    <name evidence="8" type="ORF">C1SCF055_LOCUS19595</name>
</gene>
<comment type="caution">
    <text evidence="8">The sequence shown here is derived from an EMBL/GenBank/DDBJ whole genome shotgun (WGS) entry which is preliminary data.</text>
</comment>
<dbReference type="GO" id="GO:0016020">
    <property type="term" value="C:membrane"/>
    <property type="evidence" value="ECO:0007669"/>
    <property type="project" value="UniProtKB-SubCell"/>
</dbReference>
<keyword evidence="4 6" id="KW-1133">Transmembrane helix</keyword>
<name>A0A9P1CJG8_9DINO</name>
<evidence type="ECO:0000256" key="5">
    <source>
        <dbReference type="ARBA" id="ARBA00023136"/>
    </source>
</evidence>
<dbReference type="PANTHER" id="PTHR10383:SF9">
    <property type="entry name" value="SERINE INCORPORATOR, ISOFORM F"/>
    <property type="match status" value="1"/>
</dbReference>
<evidence type="ECO:0000256" key="1">
    <source>
        <dbReference type="ARBA" id="ARBA00004141"/>
    </source>
</evidence>
<dbReference type="EMBL" id="CAMXCT010001759">
    <property type="protein sequence ID" value="CAI3992799.1"/>
    <property type="molecule type" value="Genomic_DNA"/>
</dbReference>
<evidence type="ECO:0000256" key="3">
    <source>
        <dbReference type="ARBA" id="ARBA00022692"/>
    </source>
</evidence>
<feature type="signal peptide" evidence="7">
    <location>
        <begin position="1"/>
        <end position="22"/>
    </location>
</feature>
<evidence type="ECO:0000313" key="9">
    <source>
        <dbReference type="EMBL" id="CAL1146174.1"/>
    </source>
</evidence>
<feature type="transmembrane region" description="Helical" evidence="6">
    <location>
        <begin position="164"/>
        <end position="185"/>
    </location>
</feature>
<sequence length="352" mass="38989">MQSRQFSHWLLVVVQALRVFWALLLRLVPGCGQLTIGICECEGSGNGECWRDQLAFRTEVSSLLMYTMLAALTCGKSSLMQRSQIVLLLSVIGIQSLILWIILFFPNVIFVPLDIFSMFASAAYRVLQAVLFIDGAYNLNDCLYDSAVQARRRSMNSQAYRGRLAIMISASIALLLISLAGSIYLCVAYPSVTWCVISAIVGSTLLLLLSITSWCEHGSLLTSAVMFAYSIYLCGQTARIQPTSQTSEDLPTTMLGLLVPAVSLTYFAISSSPARHLAGVISVQRTEGDDFEANDFYLRCFVHFLADFYVTSVLAPRVSWLRFNIRAGTVFACLVVYAWTLVAPKILPDRNF</sequence>
<reference evidence="9" key="2">
    <citation type="submission" date="2024-04" db="EMBL/GenBank/DDBJ databases">
        <authorList>
            <person name="Chen Y."/>
            <person name="Shah S."/>
            <person name="Dougan E. K."/>
            <person name="Thang M."/>
            <person name="Chan C."/>
        </authorList>
    </citation>
    <scope>NUCLEOTIDE SEQUENCE [LARGE SCALE GENOMIC DNA]</scope>
</reference>
<dbReference type="EMBL" id="CAMXCT020001759">
    <property type="protein sequence ID" value="CAL1146174.1"/>
    <property type="molecule type" value="Genomic_DNA"/>
</dbReference>
<organism evidence="8">
    <name type="scientific">Cladocopium goreaui</name>
    <dbReference type="NCBI Taxonomy" id="2562237"/>
    <lineage>
        <taxon>Eukaryota</taxon>
        <taxon>Sar</taxon>
        <taxon>Alveolata</taxon>
        <taxon>Dinophyceae</taxon>
        <taxon>Suessiales</taxon>
        <taxon>Symbiodiniaceae</taxon>
        <taxon>Cladocopium</taxon>
    </lineage>
</organism>
<comment type="subcellular location">
    <subcellularLocation>
        <location evidence="1">Membrane</location>
        <topology evidence="1">Multi-pass membrane protein</topology>
    </subcellularLocation>
</comment>
<feature type="chain" id="PRO_5043270460" evidence="7">
    <location>
        <begin position="23"/>
        <end position="352"/>
    </location>
</feature>
<evidence type="ECO:0000256" key="7">
    <source>
        <dbReference type="SAM" id="SignalP"/>
    </source>
</evidence>
<feature type="transmembrane region" description="Helical" evidence="6">
    <location>
        <begin position="191"/>
        <end position="211"/>
    </location>
</feature>
<proteinExistence type="inferred from homology"/>
<accession>A0A9P1CJG8</accession>
<evidence type="ECO:0000256" key="2">
    <source>
        <dbReference type="ARBA" id="ARBA00006665"/>
    </source>
</evidence>
<evidence type="ECO:0000313" key="10">
    <source>
        <dbReference type="EMBL" id="CAL4780111.1"/>
    </source>
</evidence>
<feature type="transmembrane region" description="Helical" evidence="6">
    <location>
        <begin position="85"/>
        <end position="110"/>
    </location>
</feature>
<dbReference type="PANTHER" id="PTHR10383">
    <property type="entry name" value="SERINE INCORPORATOR"/>
    <property type="match status" value="1"/>
</dbReference>
<dbReference type="OrthoDB" id="435184at2759"/>
<dbReference type="AlphaFoldDB" id="A0A9P1CJG8"/>
<reference evidence="8" key="1">
    <citation type="submission" date="2022-10" db="EMBL/GenBank/DDBJ databases">
        <authorList>
            <person name="Chen Y."/>
            <person name="Dougan E. K."/>
            <person name="Chan C."/>
            <person name="Rhodes N."/>
            <person name="Thang M."/>
        </authorList>
    </citation>
    <scope>NUCLEOTIDE SEQUENCE</scope>
</reference>
<evidence type="ECO:0000256" key="4">
    <source>
        <dbReference type="ARBA" id="ARBA00022989"/>
    </source>
</evidence>
<keyword evidence="5 6" id="KW-0472">Membrane</keyword>
<protein>
    <submittedName>
        <fullName evidence="10">WD repeat-containing protein 64</fullName>
    </submittedName>
</protein>
<keyword evidence="11" id="KW-1185">Reference proteome</keyword>
<evidence type="ECO:0000256" key="6">
    <source>
        <dbReference type="SAM" id="Phobius"/>
    </source>
</evidence>
<dbReference type="InterPro" id="IPR005016">
    <property type="entry name" value="TDE1/TMS"/>
</dbReference>
<evidence type="ECO:0000313" key="8">
    <source>
        <dbReference type="EMBL" id="CAI3992799.1"/>
    </source>
</evidence>
<feature type="transmembrane region" description="Helical" evidence="6">
    <location>
        <begin position="218"/>
        <end position="238"/>
    </location>
</feature>
<feature type="transmembrane region" description="Helical" evidence="6">
    <location>
        <begin position="323"/>
        <end position="342"/>
    </location>
</feature>
<evidence type="ECO:0000313" key="11">
    <source>
        <dbReference type="Proteomes" id="UP001152797"/>
    </source>
</evidence>
<keyword evidence="3 6" id="KW-0812">Transmembrane</keyword>
<comment type="similarity">
    <text evidence="2">Belongs to the TDE1 family.</text>
</comment>
<keyword evidence="7" id="KW-0732">Signal</keyword>
<dbReference type="EMBL" id="CAMXCT030001759">
    <property type="protein sequence ID" value="CAL4780111.1"/>
    <property type="molecule type" value="Genomic_DNA"/>
</dbReference>
<feature type="transmembrane region" description="Helical" evidence="6">
    <location>
        <begin position="250"/>
        <end position="269"/>
    </location>
</feature>
<dbReference type="Pfam" id="PF03348">
    <property type="entry name" value="Serinc"/>
    <property type="match status" value="1"/>
</dbReference>